<evidence type="ECO:0000259" key="2">
    <source>
        <dbReference type="Pfam" id="PF12937"/>
    </source>
</evidence>
<dbReference type="InterPro" id="IPR001810">
    <property type="entry name" value="F-box_dom"/>
</dbReference>
<dbReference type="InterPro" id="IPR036047">
    <property type="entry name" value="F-box-like_dom_sf"/>
</dbReference>
<dbReference type="InterPro" id="IPR055336">
    <property type="entry name" value="At4g00755-like"/>
</dbReference>
<gene>
    <name evidence="3" type="ORF">R1flu_013509</name>
</gene>
<feature type="region of interest" description="Disordered" evidence="1">
    <location>
        <begin position="216"/>
        <end position="236"/>
    </location>
</feature>
<evidence type="ECO:0000313" key="3">
    <source>
        <dbReference type="EMBL" id="KAL2628823.1"/>
    </source>
</evidence>
<dbReference type="Proteomes" id="UP001605036">
    <property type="component" value="Unassembled WGS sequence"/>
</dbReference>
<accession>A0ABD1YDS2</accession>
<dbReference type="Gene3D" id="1.20.1280.50">
    <property type="match status" value="1"/>
</dbReference>
<evidence type="ECO:0000313" key="4">
    <source>
        <dbReference type="Proteomes" id="UP001605036"/>
    </source>
</evidence>
<comment type="caution">
    <text evidence="3">The sequence shown here is derived from an EMBL/GenBank/DDBJ whole genome shotgun (WGS) entry which is preliminary data.</text>
</comment>
<name>A0ABD1YDS2_9MARC</name>
<dbReference type="AlphaFoldDB" id="A0ABD1YDS2"/>
<evidence type="ECO:0000256" key="1">
    <source>
        <dbReference type="SAM" id="MobiDB-lite"/>
    </source>
</evidence>
<dbReference type="SUPFAM" id="SSF81383">
    <property type="entry name" value="F-box domain"/>
    <property type="match status" value="1"/>
</dbReference>
<protein>
    <recommendedName>
        <fullName evidence="2">F-box domain-containing protein</fullName>
    </recommendedName>
</protein>
<dbReference type="Pfam" id="PF12937">
    <property type="entry name" value="F-box-like"/>
    <property type="match status" value="1"/>
</dbReference>
<dbReference type="EMBL" id="JBHFFA010000004">
    <property type="protein sequence ID" value="KAL2628823.1"/>
    <property type="molecule type" value="Genomic_DNA"/>
</dbReference>
<organism evidence="3 4">
    <name type="scientific">Riccia fluitans</name>
    <dbReference type="NCBI Taxonomy" id="41844"/>
    <lineage>
        <taxon>Eukaryota</taxon>
        <taxon>Viridiplantae</taxon>
        <taxon>Streptophyta</taxon>
        <taxon>Embryophyta</taxon>
        <taxon>Marchantiophyta</taxon>
        <taxon>Marchantiopsida</taxon>
        <taxon>Marchantiidae</taxon>
        <taxon>Marchantiales</taxon>
        <taxon>Ricciaceae</taxon>
        <taxon>Riccia</taxon>
    </lineage>
</organism>
<keyword evidence="4" id="KW-1185">Reference proteome</keyword>
<dbReference type="PANTHER" id="PTHR39741:SF2">
    <property type="entry name" value="F-BOX DOMAIN-CONTAINING PROTEIN"/>
    <property type="match status" value="1"/>
</dbReference>
<reference evidence="3 4" key="1">
    <citation type="submission" date="2024-09" db="EMBL/GenBank/DDBJ databases">
        <title>Chromosome-scale assembly of Riccia fluitans.</title>
        <authorList>
            <person name="Paukszto L."/>
            <person name="Sawicki J."/>
            <person name="Karawczyk K."/>
            <person name="Piernik-Szablinska J."/>
            <person name="Szczecinska M."/>
            <person name="Mazdziarz M."/>
        </authorList>
    </citation>
    <scope>NUCLEOTIDE SEQUENCE [LARGE SCALE GENOMIC DNA]</scope>
    <source>
        <strain evidence="3">Rf_01</strain>
        <tissue evidence="3">Aerial parts of the thallus</tissue>
    </source>
</reference>
<sequence>METSASLKGMMDLLDDDTITHILKNLSAPADIANATIVSRSWRQHVLEGQLWKNLCHSEFPELRFIDEVIEIDISRGLEGAGTSCVYQSTLEKNHRVYNQLYRGIMKTERNSERNCISSALYASSTDKFPQESIHETLVPHPKRHRDIHEMNGWSYWSSKGHKNPEEPETLTYKLNSPLCLIEEVKIRPFKADWQFEHPIYSSRYVRFRLGYETPRPSRSEDVLSTDTDGSKPLEFPWKPGPPPQYTWTYVSSEFTMEQRDVLQVFKLPQPVLCMGQIFQVELLGRAQTQLQDLLYYICICHVKVVGKPIKNFGFSPLSAGGSCGLICQRAFHSAAVTSPSSDPTEHLALEEEDTVAPNGGGGHNFAENIRQLRLSRGLWHFSRETSYNSAASCRHM</sequence>
<feature type="domain" description="F-box" evidence="2">
    <location>
        <begin position="18"/>
        <end position="57"/>
    </location>
</feature>
<dbReference type="PANTHER" id="PTHR39741">
    <property type="entry name" value="F-BOX DOMAIN CONTAINING PROTEIN, EXPRESSED"/>
    <property type="match status" value="1"/>
</dbReference>
<proteinExistence type="predicted"/>